<reference evidence="2" key="1">
    <citation type="submission" date="2013-03" db="EMBL/GenBank/DDBJ databases">
        <title>Draft genome sequence of the hydrogen-ethanol-producing anaerobic alkalithermophilic Caloramator celere.</title>
        <authorList>
            <person name="Ciranna A."/>
            <person name="Larjo A."/>
            <person name="Kivisto A."/>
            <person name="Santala V."/>
            <person name="Roos C."/>
            <person name="Karp M."/>
        </authorList>
    </citation>
    <scope>NUCLEOTIDE SEQUENCE [LARGE SCALE GENOMIC DNA]</scope>
    <source>
        <strain evidence="2">DSM 8682</strain>
    </source>
</reference>
<proteinExistence type="predicted"/>
<comment type="caution">
    <text evidence="2">The sequence shown here is derived from an EMBL/GenBank/DDBJ whole genome shotgun (WGS) entry which is preliminary data.</text>
</comment>
<feature type="transmembrane region" description="Helical" evidence="1">
    <location>
        <begin position="7"/>
        <end position="25"/>
    </location>
</feature>
<keyword evidence="3" id="KW-1185">Reference proteome</keyword>
<accession>R7RSW0</accession>
<dbReference type="EMBL" id="CAVN010000121">
    <property type="protein sequence ID" value="CDF59114.1"/>
    <property type="molecule type" value="Genomic_DNA"/>
</dbReference>
<keyword evidence="1" id="KW-0812">Transmembrane</keyword>
<keyword evidence="1" id="KW-0472">Membrane</keyword>
<keyword evidence="1" id="KW-1133">Transmembrane helix</keyword>
<sequence>MKRLKYILIPLVIIISLALGVFYYINDTIHVPTPKDFF</sequence>
<protein>
    <submittedName>
        <fullName evidence="2">Uncharacterized protein</fullName>
    </submittedName>
</protein>
<gene>
    <name evidence="2" type="ORF">TCEL_02182</name>
</gene>
<dbReference type="HOGENOM" id="CLU_3334148_0_0_9"/>
<evidence type="ECO:0000256" key="1">
    <source>
        <dbReference type="SAM" id="Phobius"/>
    </source>
</evidence>
<organism evidence="2 3">
    <name type="scientific">Thermobrachium celere DSM 8682</name>
    <dbReference type="NCBI Taxonomy" id="941824"/>
    <lineage>
        <taxon>Bacteria</taxon>
        <taxon>Bacillati</taxon>
        <taxon>Bacillota</taxon>
        <taxon>Clostridia</taxon>
        <taxon>Eubacteriales</taxon>
        <taxon>Clostridiaceae</taxon>
        <taxon>Thermobrachium</taxon>
    </lineage>
</organism>
<dbReference type="Proteomes" id="UP000014923">
    <property type="component" value="Unassembled WGS sequence"/>
</dbReference>
<dbReference type="AlphaFoldDB" id="R7RSW0"/>
<evidence type="ECO:0000313" key="2">
    <source>
        <dbReference type="EMBL" id="CDF59114.1"/>
    </source>
</evidence>
<name>R7RSW0_9CLOT</name>
<evidence type="ECO:0000313" key="3">
    <source>
        <dbReference type="Proteomes" id="UP000014923"/>
    </source>
</evidence>